<accession>A0A125NU14</accession>
<dbReference type="AlphaFoldDB" id="A0A125NU14"/>
<dbReference type="Pfam" id="PF00144">
    <property type="entry name" value="Beta-lactamase"/>
    <property type="match status" value="1"/>
</dbReference>
<dbReference type="InterPro" id="IPR001466">
    <property type="entry name" value="Beta-lactam-related"/>
</dbReference>
<dbReference type="Gene3D" id="3.40.710.10">
    <property type="entry name" value="DD-peptidase/beta-lactamase superfamily"/>
    <property type="match status" value="1"/>
</dbReference>
<evidence type="ECO:0000313" key="4">
    <source>
        <dbReference type="Proteomes" id="UP000059074"/>
    </source>
</evidence>
<dbReference type="RefSeq" id="WP_068463823.1">
    <property type="nucleotide sequence ID" value="NZ_LMTR01000082.1"/>
</dbReference>
<name>A0A125NU14_HYPSL</name>
<dbReference type="InterPro" id="IPR050491">
    <property type="entry name" value="AmpC-like"/>
</dbReference>
<dbReference type="PATRIC" id="fig|121290.4.peg.553"/>
<sequence>MLRYSLSLVWITALMISLPSARHARAGEWSAYDTAQFDILIDKWRKGGKQPRRAALSVAIGINGELVFARGYGEARPGQIATERTVYHIGSLSKQFTAAAMLNLIDKAPVSPRSLTPLSLASTVDAVLPGFENWSAPEIGSPVTIRRLLTMTSGLPSLLNRPPPGSDPWGRISSGELISALKALRPSARPKVFAYDNFNYFVLSQIIETVSCRSPDANSRGFMPFVRSMLLTPLALDDTGFVGDPKSYRAARVATPSWGNTPSHMRRPAFVQSAWLQGAADMASSATDLFKWNRAIMRGTAVTPANRQLMFSNAARVTLTRYYGMGWFIDHDAGWDWFTHTGFVPGYTASNAIVQNPVKGHWISVTLLTNADGMRELEKLSEAIVRIAKRHLPLVVAQPSEPRPALFFRSVQFAEPPGPPPYLTGR</sequence>
<comment type="caution">
    <text evidence="3">The sequence shown here is derived from an EMBL/GenBank/DDBJ whole genome shotgun (WGS) entry which is preliminary data.</text>
</comment>
<evidence type="ECO:0000259" key="2">
    <source>
        <dbReference type="Pfam" id="PF00144"/>
    </source>
</evidence>
<dbReference type="SUPFAM" id="SSF56601">
    <property type="entry name" value="beta-lactamase/transpeptidase-like"/>
    <property type="match status" value="1"/>
</dbReference>
<keyword evidence="4" id="KW-1185">Reference proteome</keyword>
<feature type="domain" description="Beta-lactamase-related" evidence="2">
    <location>
        <begin position="45"/>
        <end position="382"/>
    </location>
</feature>
<dbReference type="PANTHER" id="PTHR46825:SF9">
    <property type="entry name" value="BETA-LACTAMASE-RELATED DOMAIN-CONTAINING PROTEIN"/>
    <property type="match status" value="1"/>
</dbReference>
<feature type="signal peptide" evidence="1">
    <location>
        <begin position="1"/>
        <end position="26"/>
    </location>
</feature>
<feature type="chain" id="PRO_5007178202" description="Beta-lactamase-related domain-containing protein" evidence="1">
    <location>
        <begin position="27"/>
        <end position="426"/>
    </location>
</feature>
<dbReference type="OrthoDB" id="9808046at2"/>
<gene>
    <name evidence="3" type="ORF">APY04_2952</name>
</gene>
<dbReference type="PANTHER" id="PTHR46825">
    <property type="entry name" value="D-ALANYL-D-ALANINE-CARBOXYPEPTIDASE/ENDOPEPTIDASE AMPH"/>
    <property type="match status" value="1"/>
</dbReference>
<protein>
    <recommendedName>
        <fullName evidence="2">Beta-lactamase-related domain-containing protein</fullName>
    </recommendedName>
</protein>
<keyword evidence="1" id="KW-0732">Signal</keyword>
<evidence type="ECO:0000256" key="1">
    <source>
        <dbReference type="SAM" id="SignalP"/>
    </source>
</evidence>
<dbReference type="EMBL" id="LMTR01000082">
    <property type="protein sequence ID" value="KWT65203.1"/>
    <property type="molecule type" value="Genomic_DNA"/>
</dbReference>
<dbReference type="STRING" id="121290.APY04_2952"/>
<dbReference type="InterPro" id="IPR012338">
    <property type="entry name" value="Beta-lactam/transpept-like"/>
</dbReference>
<evidence type="ECO:0000313" key="3">
    <source>
        <dbReference type="EMBL" id="KWT65203.1"/>
    </source>
</evidence>
<proteinExistence type="predicted"/>
<organism evidence="3 4">
    <name type="scientific">Hyphomicrobium sulfonivorans</name>
    <dbReference type="NCBI Taxonomy" id="121290"/>
    <lineage>
        <taxon>Bacteria</taxon>
        <taxon>Pseudomonadati</taxon>
        <taxon>Pseudomonadota</taxon>
        <taxon>Alphaproteobacteria</taxon>
        <taxon>Hyphomicrobiales</taxon>
        <taxon>Hyphomicrobiaceae</taxon>
        <taxon>Hyphomicrobium</taxon>
    </lineage>
</organism>
<reference evidence="3 4" key="1">
    <citation type="submission" date="2015-10" db="EMBL/GenBank/DDBJ databases">
        <title>Transcriptomic analysis of a linuron degrading triple-species bacterial consortium.</title>
        <authorList>
            <person name="Albers P."/>
        </authorList>
    </citation>
    <scope>NUCLEOTIDE SEQUENCE [LARGE SCALE GENOMIC DNA]</scope>
    <source>
        <strain evidence="3 4">WDL6</strain>
    </source>
</reference>
<dbReference type="Proteomes" id="UP000059074">
    <property type="component" value="Unassembled WGS sequence"/>
</dbReference>